<dbReference type="Gene3D" id="1.10.1670.10">
    <property type="entry name" value="Helix-hairpin-Helix base-excision DNA repair enzymes (C-terminal)"/>
    <property type="match status" value="1"/>
</dbReference>
<comment type="caution">
    <text evidence="11">The sequence shown here is derived from an EMBL/GenBank/DDBJ whole genome shotgun (WGS) entry which is preliminary data.</text>
</comment>
<keyword evidence="8" id="KW-0234">DNA repair</keyword>
<dbReference type="SMART" id="SM00478">
    <property type="entry name" value="ENDO3c"/>
    <property type="match status" value="1"/>
</dbReference>
<dbReference type="RefSeq" id="WP_368278444.1">
    <property type="nucleotide sequence ID" value="NZ_WUUT01000005.1"/>
</dbReference>
<proteinExistence type="inferred from homology"/>
<dbReference type="PANTHER" id="PTHR42944">
    <property type="entry name" value="ADENINE DNA GLYCOSYLASE"/>
    <property type="match status" value="1"/>
</dbReference>
<evidence type="ECO:0000256" key="9">
    <source>
        <dbReference type="ARBA" id="ARBA00023295"/>
    </source>
</evidence>
<keyword evidence="5" id="KW-0378">Hydrolase</keyword>
<dbReference type="PIRSF" id="PIRSF001435">
    <property type="entry name" value="Nth"/>
    <property type="match status" value="1"/>
</dbReference>
<dbReference type="Gene3D" id="1.10.340.30">
    <property type="entry name" value="Hypothetical protein, domain 2"/>
    <property type="match status" value="1"/>
</dbReference>
<keyword evidence="7" id="KW-0411">Iron-sulfur</keyword>
<evidence type="ECO:0000256" key="1">
    <source>
        <dbReference type="ARBA" id="ARBA00001966"/>
    </source>
</evidence>
<dbReference type="InterPro" id="IPR023170">
    <property type="entry name" value="HhH_base_excis_C"/>
</dbReference>
<feature type="domain" description="HhH-GPD" evidence="10">
    <location>
        <begin position="42"/>
        <end position="187"/>
    </location>
</feature>
<dbReference type="GO" id="GO:0006298">
    <property type="term" value="P:mismatch repair"/>
    <property type="evidence" value="ECO:0007669"/>
    <property type="project" value="TreeGrafter"/>
</dbReference>
<dbReference type="Pfam" id="PF10576">
    <property type="entry name" value="EndIII_4Fe-2S"/>
    <property type="match status" value="1"/>
</dbReference>
<dbReference type="GO" id="GO:0034039">
    <property type="term" value="F:8-oxo-7,8-dihydroguanine DNA N-glycosylase activity"/>
    <property type="evidence" value="ECO:0007669"/>
    <property type="project" value="TreeGrafter"/>
</dbReference>
<dbReference type="InterPro" id="IPR011257">
    <property type="entry name" value="DNA_glycosylase"/>
</dbReference>
<dbReference type="GO" id="GO:0046872">
    <property type="term" value="F:metal ion binding"/>
    <property type="evidence" value="ECO:0007669"/>
    <property type="project" value="UniProtKB-KW"/>
</dbReference>
<protein>
    <submittedName>
        <fullName evidence="11">A/G-specific adenine glycosylase</fullName>
    </submittedName>
</protein>
<evidence type="ECO:0000256" key="5">
    <source>
        <dbReference type="ARBA" id="ARBA00022801"/>
    </source>
</evidence>
<evidence type="ECO:0000313" key="11">
    <source>
        <dbReference type="EMBL" id="MXR52595.1"/>
    </source>
</evidence>
<dbReference type="InterPro" id="IPR044298">
    <property type="entry name" value="MIG/MutY"/>
</dbReference>
<dbReference type="InterPro" id="IPR003265">
    <property type="entry name" value="HhH-GPD_domain"/>
</dbReference>
<dbReference type="InterPro" id="IPR003651">
    <property type="entry name" value="Endonuclease3_FeS-loop_motif"/>
</dbReference>
<dbReference type="GO" id="GO:0032357">
    <property type="term" value="F:oxidized purine DNA binding"/>
    <property type="evidence" value="ECO:0007669"/>
    <property type="project" value="TreeGrafter"/>
</dbReference>
<name>A0A6B0T3I3_9EURY</name>
<dbReference type="GO" id="GO:0051539">
    <property type="term" value="F:4 iron, 4 sulfur cluster binding"/>
    <property type="evidence" value="ECO:0007669"/>
    <property type="project" value="InterPro"/>
</dbReference>
<evidence type="ECO:0000256" key="8">
    <source>
        <dbReference type="ARBA" id="ARBA00023204"/>
    </source>
</evidence>
<keyword evidence="6" id="KW-0408">Iron</keyword>
<keyword evidence="9" id="KW-0326">Glycosidase</keyword>
<organism evidence="11 12">
    <name type="scientific">Halovenus carboxidivorans</name>
    <dbReference type="NCBI Taxonomy" id="2692199"/>
    <lineage>
        <taxon>Archaea</taxon>
        <taxon>Methanobacteriati</taxon>
        <taxon>Methanobacteriota</taxon>
        <taxon>Stenosarchaea group</taxon>
        <taxon>Halobacteria</taxon>
        <taxon>Halobacteriales</taxon>
        <taxon>Haloarculaceae</taxon>
        <taxon>Halovenus</taxon>
    </lineage>
</organism>
<evidence type="ECO:0000256" key="2">
    <source>
        <dbReference type="ARBA" id="ARBA00008343"/>
    </source>
</evidence>
<accession>A0A6B0T3I3</accession>
<dbReference type="PANTHER" id="PTHR42944:SF1">
    <property type="entry name" value="ADENINE DNA GLYCOSYLASE"/>
    <property type="match status" value="1"/>
</dbReference>
<dbReference type="EMBL" id="WUUT01000005">
    <property type="protein sequence ID" value="MXR52595.1"/>
    <property type="molecule type" value="Genomic_DNA"/>
</dbReference>
<dbReference type="CDD" id="cd00056">
    <property type="entry name" value="ENDO3c"/>
    <property type="match status" value="1"/>
</dbReference>
<reference evidence="11 12" key="1">
    <citation type="submission" date="2019-12" db="EMBL/GenBank/DDBJ databases">
        <title>Isolation and characterization of three novel carbon monoxide-oxidizing members of Halobacteria from salione crusts and soils.</title>
        <authorList>
            <person name="Myers M.R."/>
            <person name="King G.M."/>
        </authorList>
    </citation>
    <scope>NUCLEOTIDE SEQUENCE [LARGE SCALE GENOMIC DNA]</scope>
    <source>
        <strain evidence="11 12">WSH3</strain>
    </source>
</reference>
<evidence type="ECO:0000256" key="4">
    <source>
        <dbReference type="ARBA" id="ARBA00022763"/>
    </source>
</evidence>
<comment type="cofactor">
    <cofactor evidence="1">
        <name>[4Fe-4S] cluster</name>
        <dbReference type="ChEBI" id="CHEBI:49883"/>
    </cofactor>
</comment>
<evidence type="ECO:0000256" key="7">
    <source>
        <dbReference type="ARBA" id="ARBA00023014"/>
    </source>
</evidence>
<keyword evidence="12" id="KW-1185">Reference proteome</keyword>
<dbReference type="SUPFAM" id="SSF48150">
    <property type="entry name" value="DNA-glycosylase"/>
    <property type="match status" value="1"/>
</dbReference>
<gene>
    <name evidence="11" type="ORF">GRX03_13370</name>
</gene>
<keyword evidence="4" id="KW-0227">DNA damage</keyword>
<evidence type="ECO:0000256" key="3">
    <source>
        <dbReference type="ARBA" id="ARBA00022723"/>
    </source>
</evidence>
<keyword evidence="3" id="KW-0479">Metal-binding</keyword>
<evidence type="ECO:0000256" key="6">
    <source>
        <dbReference type="ARBA" id="ARBA00023004"/>
    </source>
</evidence>
<sequence>MLDPQRTFVEPVLAWHEENGRHSLPWREADRTPFEVLVAEILLQRTTAAAVAGAYVPFIARYPTPEAVVAAATDDIEQRIARLGLVKRAEFIERCSQQLLARYSGEVPRRPAGLVELYGIGGYTARSVLIHAFGAGIAAVDTNVRRLLSRFFDLPPESGVITDLADALSPSTRASEFQHAMLDFASEVCTARSPQCVSCPLSETCDSPESATVD</sequence>
<dbReference type="AlphaFoldDB" id="A0A6B0T3I3"/>
<dbReference type="Proteomes" id="UP000466535">
    <property type="component" value="Unassembled WGS sequence"/>
</dbReference>
<dbReference type="GO" id="GO:0006284">
    <property type="term" value="P:base-excision repair"/>
    <property type="evidence" value="ECO:0007669"/>
    <property type="project" value="InterPro"/>
</dbReference>
<evidence type="ECO:0000259" key="10">
    <source>
        <dbReference type="SMART" id="SM00478"/>
    </source>
</evidence>
<comment type="similarity">
    <text evidence="2">Belongs to the Nth/MutY family.</text>
</comment>
<dbReference type="Pfam" id="PF00730">
    <property type="entry name" value="HhH-GPD"/>
    <property type="match status" value="1"/>
</dbReference>
<evidence type="ECO:0000313" key="12">
    <source>
        <dbReference type="Proteomes" id="UP000466535"/>
    </source>
</evidence>
<dbReference type="GO" id="GO:0035485">
    <property type="term" value="F:adenine/guanine mispair binding"/>
    <property type="evidence" value="ECO:0007669"/>
    <property type="project" value="TreeGrafter"/>
</dbReference>
<dbReference type="GO" id="GO:0000701">
    <property type="term" value="F:purine-specific mismatch base pair DNA N-glycosylase activity"/>
    <property type="evidence" value="ECO:0007669"/>
    <property type="project" value="TreeGrafter"/>
</dbReference>